<dbReference type="Gene3D" id="1.20.1290.10">
    <property type="entry name" value="AhpD-like"/>
    <property type="match status" value="1"/>
</dbReference>
<dbReference type="SUPFAM" id="SSF69118">
    <property type="entry name" value="AhpD-like"/>
    <property type="match status" value="1"/>
</dbReference>
<dbReference type="InterPro" id="IPR029032">
    <property type="entry name" value="AhpD-like"/>
</dbReference>
<proteinExistence type="predicted"/>
<dbReference type="Proteomes" id="UP000582231">
    <property type="component" value="Unassembled WGS sequence"/>
</dbReference>
<dbReference type="GO" id="GO:0051920">
    <property type="term" value="F:peroxiredoxin activity"/>
    <property type="evidence" value="ECO:0007669"/>
    <property type="project" value="InterPro"/>
</dbReference>
<protein>
    <submittedName>
        <fullName evidence="2">Alkylhydroperoxidase family enzyme</fullName>
    </submittedName>
</protein>
<dbReference type="PANTHER" id="PTHR34846">
    <property type="entry name" value="4-CARBOXYMUCONOLACTONE DECARBOXYLASE FAMILY PROTEIN (AFU_ORTHOLOGUE AFUA_6G11590)"/>
    <property type="match status" value="1"/>
</dbReference>
<accession>A0A852RBH5</accession>
<keyword evidence="2" id="KW-0560">Oxidoreductase</keyword>
<evidence type="ECO:0000313" key="3">
    <source>
        <dbReference type="Proteomes" id="UP000582231"/>
    </source>
</evidence>
<dbReference type="AlphaFoldDB" id="A0A852RBH5"/>
<name>A0A852RBH5_9ACTN</name>
<gene>
    <name evidence="2" type="ORF">BJ958_003839</name>
</gene>
<keyword evidence="2" id="KW-0575">Peroxidase</keyword>
<evidence type="ECO:0000313" key="2">
    <source>
        <dbReference type="EMBL" id="NYD32293.1"/>
    </source>
</evidence>
<comment type="caution">
    <text evidence="2">The sequence shown here is derived from an EMBL/GenBank/DDBJ whole genome shotgun (WGS) entry which is preliminary data.</text>
</comment>
<dbReference type="EMBL" id="JACCBF010000001">
    <property type="protein sequence ID" value="NYD32293.1"/>
    <property type="molecule type" value="Genomic_DNA"/>
</dbReference>
<reference evidence="2 3" key="1">
    <citation type="submission" date="2020-07" db="EMBL/GenBank/DDBJ databases">
        <title>Sequencing the genomes of 1000 actinobacteria strains.</title>
        <authorList>
            <person name="Klenk H.-P."/>
        </authorList>
    </citation>
    <scope>NUCLEOTIDE SEQUENCE [LARGE SCALE GENOMIC DNA]</scope>
    <source>
        <strain evidence="2 3">DSM 19082</strain>
    </source>
</reference>
<dbReference type="Pfam" id="PF02627">
    <property type="entry name" value="CMD"/>
    <property type="match status" value="1"/>
</dbReference>
<dbReference type="RefSeq" id="WP_179728494.1">
    <property type="nucleotide sequence ID" value="NZ_BAABEF010000001.1"/>
</dbReference>
<keyword evidence="3" id="KW-1185">Reference proteome</keyword>
<sequence>MTTSGTRVPSAPVTGLYGVVVKKFATRMFGSMPESIGVLWHHLPALKASMAYGQKLQKWDECDETLKTYAHMAVASLVGCSWCLDFNYFMARDKGLDLDKAREVPNWRASTVFSTLERQVMEYAEAASQTPPTVTDEMVEPLLAALGPAGLIELTTVIGFANMTTRSNTALGIESEGFASACGMKPLAERPAVGSPA</sequence>
<dbReference type="InterPro" id="IPR003779">
    <property type="entry name" value="CMD-like"/>
</dbReference>
<organism evidence="2 3">
    <name type="scientific">Nocardioides kongjuensis</name>
    <dbReference type="NCBI Taxonomy" id="349522"/>
    <lineage>
        <taxon>Bacteria</taxon>
        <taxon>Bacillati</taxon>
        <taxon>Actinomycetota</taxon>
        <taxon>Actinomycetes</taxon>
        <taxon>Propionibacteriales</taxon>
        <taxon>Nocardioidaceae</taxon>
        <taxon>Nocardioides</taxon>
    </lineage>
</organism>
<evidence type="ECO:0000259" key="1">
    <source>
        <dbReference type="Pfam" id="PF02627"/>
    </source>
</evidence>
<dbReference type="PANTHER" id="PTHR34846:SF10">
    <property type="entry name" value="CYTOPLASMIC PROTEIN"/>
    <property type="match status" value="1"/>
</dbReference>
<feature type="domain" description="Carboxymuconolactone decarboxylase-like" evidence="1">
    <location>
        <begin position="46"/>
        <end position="126"/>
    </location>
</feature>